<feature type="domain" description="HNH" evidence="1">
    <location>
        <begin position="41"/>
        <end position="57"/>
    </location>
</feature>
<sequence>MKIEHKQIKIRDLVEGSCNDDETGRVVAFGGKLDIRPAIDTNCQMLCRDCNRRKSDK</sequence>
<keyword evidence="3" id="KW-1185">Reference proteome</keyword>
<name>A0A2M9A649_9BACT</name>
<organism evidence="2 3">
    <name type="scientific">Hallerella succinigenes</name>
    <dbReference type="NCBI Taxonomy" id="1896222"/>
    <lineage>
        <taxon>Bacteria</taxon>
        <taxon>Pseudomonadati</taxon>
        <taxon>Fibrobacterota</taxon>
        <taxon>Fibrobacteria</taxon>
        <taxon>Fibrobacterales</taxon>
        <taxon>Fibrobacteraceae</taxon>
        <taxon>Hallerella</taxon>
    </lineage>
</organism>
<evidence type="ECO:0000313" key="3">
    <source>
        <dbReference type="Proteomes" id="UP000231134"/>
    </source>
</evidence>
<accession>A0A2M9A649</accession>
<comment type="caution">
    <text evidence="2">The sequence shown here is derived from an EMBL/GenBank/DDBJ whole genome shotgun (WGS) entry which is preliminary data.</text>
</comment>
<keyword evidence="2" id="KW-0378">Hydrolase</keyword>
<keyword evidence="2" id="KW-0540">Nuclease</keyword>
<dbReference type="InterPro" id="IPR002711">
    <property type="entry name" value="HNH"/>
</dbReference>
<dbReference type="Pfam" id="PF01844">
    <property type="entry name" value="HNH"/>
    <property type="match status" value="1"/>
</dbReference>
<dbReference type="OrthoDB" id="9764212at2"/>
<dbReference type="EMBL" id="PGEX01000001">
    <property type="protein sequence ID" value="PJJ41097.1"/>
    <property type="molecule type" value="Genomic_DNA"/>
</dbReference>
<evidence type="ECO:0000313" key="2">
    <source>
        <dbReference type="EMBL" id="PJJ41097.1"/>
    </source>
</evidence>
<dbReference type="GO" id="GO:0003676">
    <property type="term" value="F:nucleic acid binding"/>
    <property type="evidence" value="ECO:0007669"/>
    <property type="project" value="InterPro"/>
</dbReference>
<protein>
    <submittedName>
        <fullName evidence="2">HNH endonuclease</fullName>
    </submittedName>
</protein>
<dbReference type="Proteomes" id="UP000231134">
    <property type="component" value="Unassembled WGS sequence"/>
</dbReference>
<keyword evidence="2" id="KW-0255">Endonuclease</keyword>
<gene>
    <name evidence="2" type="ORF">BGX16_1053</name>
</gene>
<dbReference type="RefSeq" id="WP_157797881.1">
    <property type="nucleotide sequence ID" value="NZ_JAXFBG010000049.1"/>
</dbReference>
<evidence type="ECO:0000259" key="1">
    <source>
        <dbReference type="Pfam" id="PF01844"/>
    </source>
</evidence>
<proteinExistence type="predicted"/>
<dbReference type="GO" id="GO:0008270">
    <property type="term" value="F:zinc ion binding"/>
    <property type="evidence" value="ECO:0007669"/>
    <property type="project" value="InterPro"/>
</dbReference>
<reference evidence="2 3" key="1">
    <citation type="submission" date="2017-11" db="EMBL/GenBank/DDBJ databases">
        <title>Animal gut microbial communities from fecal samples from Wisconsin, USA.</title>
        <authorList>
            <person name="Neumann A."/>
        </authorList>
    </citation>
    <scope>NUCLEOTIDE SEQUENCE [LARGE SCALE GENOMIC DNA]</scope>
    <source>
        <strain evidence="2 3">UWS3</strain>
    </source>
</reference>
<dbReference type="GO" id="GO:0004519">
    <property type="term" value="F:endonuclease activity"/>
    <property type="evidence" value="ECO:0007669"/>
    <property type="project" value="UniProtKB-KW"/>
</dbReference>
<dbReference type="AlphaFoldDB" id="A0A2M9A649"/>